<dbReference type="HOGENOM" id="CLU_2840513_0_0_9"/>
<dbReference type="Gene3D" id="4.10.280.10">
    <property type="entry name" value="Helix-loop-helix DNA-binding domain"/>
    <property type="match status" value="1"/>
</dbReference>
<dbReference type="InterPro" id="IPR053028">
    <property type="entry name" value="Spo0E-like_phosphatase"/>
</dbReference>
<dbReference type="InterPro" id="IPR036638">
    <property type="entry name" value="HLH_DNA-bd_sf"/>
</dbReference>
<dbReference type="SUPFAM" id="SSF140500">
    <property type="entry name" value="BAS1536-like"/>
    <property type="match status" value="1"/>
</dbReference>
<organism evidence="1 2">
    <name type="scientific">Evansella cellulosilytica (strain ATCC 21833 / DSM 2522 / FERM P-1141 / JCM 9156 / N-4)</name>
    <name type="common">Bacillus cellulosilyticus</name>
    <dbReference type="NCBI Taxonomy" id="649639"/>
    <lineage>
        <taxon>Bacteria</taxon>
        <taxon>Bacillati</taxon>
        <taxon>Bacillota</taxon>
        <taxon>Bacilli</taxon>
        <taxon>Bacillales</taxon>
        <taxon>Bacillaceae</taxon>
        <taxon>Evansella</taxon>
    </lineage>
</organism>
<dbReference type="Pfam" id="PF09388">
    <property type="entry name" value="SpoOE-like"/>
    <property type="match status" value="1"/>
</dbReference>
<dbReference type="GO" id="GO:0046983">
    <property type="term" value="F:protein dimerization activity"/>
    <property type="evidence" value="ECO:0007669"/>
    <property type="project" value="InterPro"/>
</dbReference>
<dbReference type="GO" id="GO:0043937">
    <property type="term" value="P:regulation of sporulation"/>
    <property type="evidence" value="ECO:0007669"/>
    <property type="project" value="InterPro"/>
</dbReference>
<gene>
    <name evidence="1" type="ordered locus">Bcell_1386</name>
</gene>
<protein>
    <submittedName>
        <fullName evidence="1">Sporulation stage 0, Spo0E-like regulatory phosphatase</fullName>
    </submittedName>
</protein>
<dbReference type="PANTHER" id="PTHR41263:SF1">
    <property type="entry name" value="ASPARTYL-PHOSPHATE PHOSPHATASE YISI"/>
    <property type="match status" value="1"/>
</dbReference>
<sequence>MGISYYLKRQMEVKRRQMIRSAKDHGFTSKETIRYSQELDHLMNVYRRLTVKNSNKEEQQLSYMS</sequence>
<dbReference type="STRING" id="649639.Bcell_1386"/>
<name>E6TTL5_EVAC2</name>
<reference evidence="1" key="1">
    <citation type="submission" date="2010-12" db="EMBL/GenBank/DDBJ databases">
        <title>Complete sequence of Bacillus cellulosilyticus DSM 2522.</title>
        <authorList>
            <consortium name="US DOE Joint Genome Institute"/>
            <person name="Lucas S."/>
            <person name="Copeland A."/>
            <person name="Lapidus A."/>
            <person name="Cheng J.-F."/>
            <person name="Bruce D."/>
            <person name="Goodwin L."/>
            <person name="Pitluck S."/>
            <person name="Chertkov O."/>
            <person name="Detter J.C."/>
            <person name="Han C."/>
            <person name="Tapia R."/>
            <person name="Land M."/>
            <person name="Hauser L."/>
            <person name="Jeffries C."/>
            <person name="Kyrpides N."/>
            <person name="Ivanova N."/>
            <person name="Mikhailova N."/>
            <person name="Brumm P."/>
            <person name="Mead D."/>
            <person name="Woyke T."/>
        </authorList>
    </citation>
    <scope>NUCLEOTIDE SEQUENCE [LARGE SCALE GENOMIC DNA]</scope>
    <source>
        <strain evidence="1">DSM 2522</strain>
    </source>
</reference>
<accession>E6TTL5</accession>
<dbReference type="InterPro" id="IPR037208">
    <property type="entry name" value="Spo0E-like_sf"/>
</dbReference>
<dbReference type="KEGG" id="bco:Bcell_1386"/>
<dbReference type="PANTHER" id="PTHR41263">
    <property type="entry name" value="ASPARTYL-PHOSPHATE PHOSPHATASE YISI"/>
    <property type="match status" value="1"/>
</dbReference>
<dbReference type="Proteomes" id="UP000001401">
    <property type="component" value="Chromosome"/>
</dbReference>
<proteinExistence type="predicted"/>
<evidence type="ECO:0000313" key="2">
    <source>
        <dbReference type="Proteomes" id="UP000001401"/>
    </source>
</evidence>
<evidence type="ECO:0000313" key="1">
    <source>
        <dbReference type="EMBL" id="ADU29651.1"/>
    </source>
</evidence>
<dbReference type="InterPro" id="IPR018540">
    <property type="entry name" value="Spo0E-like"/>
</dbReference>
<dbReference type="EMBL" id="CP002394">
    <property type="protein sequence ID" value="ADU29651.1"/>
    <property type="molecule type" value="Genomic_DNA"/>
</dbReference>
<dbReference type="AlphaFoldDB" id="E6TTL5"/>
<keyword evidence="2" id="KW-1185">Reference proteome</keyword>